<evidence type="ECO:0000256" key="2">
    <source>
        <dbReference type="SAM" id="MobiDB-lite"/>
    </source>
</evidence>
<proteinExistence type="predicted"/>
<dbReference type="Gramene" id="PGSC0003DMT400050856">
    <property type="protein sequence ID" value="PGSC0003DMT400050856"/>
    <property type="gene ID" value="PGSC0003DMG400019756"/>
</dbReference>
<evidence type="ECO:0000256" key="1">
    <source>
        <dbReference type="SAM" id="Coils"/>
    </source>
</evidence>
<accession>M1BQZ8</accession>
<feature type="coiled-coil region" evidence="1">
    <location>
        <begin position="20"/>
        <end position="47"/>
    </location>
</feature>
<evidence type="ECO:0000313" key="4">
    <source>
        <dbReference type="Proteomes" id="UP000011115"/>
    </source>
</evidence>
<dbReference type="EnsemblPlants" id="PGSC0003DMT400050856">
    <property type="protein sequence ID" value="PGSC0003DMT400050856"/>
    <property type="gene ID" value="PGSC0003DMG400019756"/>
</dbReference>
<dbReference type="InParanoid" id="M1BQZ8"/>
<reference evidence="3" key="2">
    <citation type="submission" date="2015-06" db="UniProtKB">
        <authorList>
            <consortium name="EnsemblPlants"/>
        </authorList>
    </citation>
    <scope>IDENTIFICATION</scope>
    <source>
        <strain evidence="3">DM1-3 516 R44</strain>
    </source>
</reference>
<feature type="region of interest" description="Disordered" evidence="2">
    <location>
        <begin position="50"/>
        <end position="113"/>
    </location>
</feature>
<dbReference type="Proteomes" id="UP000011115">
    <property type="component" value="Unassembled WGS sequence"/>
</dbReference>
<dbReference type="HOGENOM" id="CLU_112664_0_0_1"/>
<protein>
    <submittedName>
        <fullName evidence="3">Uncharacterized protein</fullName>
    </submittedName>
</protein>
<reference evidence="4" key="1">
    <citation type="journal article" date="2011" name="Nature">
        <title>Genome sequence and analysis of the tuber crop potato.</title>
        <authorList>
            <consortium name="The Potato Genome Sequencing Consortium"/>
        </authorList>
    </citation>
    <scope>NUCLEOTIDE SEQUENCE [LARGE SCALE GENOMIC DNA]</scope>
    <source>
        <strain evidence="4">cv. DM1-3 516 R44</strain>
    </source>
</reference>
<keyword evidence="1" id="KW-0175">Coiled coil</keyword>
<organism evidence="3 4">
    <name type="scientific">Solanum tuberosum</name>
    <name type="common">Potato</name>
    <dbReference type="NCBI Taxonomy" id="4113"/>
    <lineage>
        <taxon>Eukaryota</taxon>
        <taxon>Viridiplantae</taxon>
        <taxon>Streptophyta</taxon>
        <taxon>Embryophyta</taxon>
        <taxon>Tracheophyta</taxon>
        <taxon>Spermatophyta</taxon>
        <taxon>Magnoliopsida</taxon>
        <taxon>eudicotyledons</taxon>
        <taxon>Gunneridae</taxon>
        <taxon>Pentapetalae</taxon>
        <taxon>asterids</taxon>
        <taxon>lamiids</taxon>
        <taxon>Solanales</taxon>
        <taxon>Solanaceae</taxon>
        <taxon>Solanoideae</taxon>
        <taxon>Solaneae</taxon>
        <taxon>Solanum</taxon>
    </lineage>
</organism>
<evidence type="ECO:0000313" key="3">
    <source>
        <dbReference type="EnsemblPlants" id="PGSC0003DMT400050856"/>
    </source>
</evidence>
<dbReference type="AlphaFoldDB" id="M1BQZ8"/>
<name>M1BQZ8_SOLTU</name>
<dbReference type="PaxDb" id="4113-PGSC0003DMT400050856"/>
<feature type="compositionally biased region" description="Polar residues" evidence="2">
    <location>
        <begin position="81"/>
        <end position="102"/>
    </location>
</feature>
<sequence length="213" mass="24265">MGDNNDEVGLTDVVMAQPAATDQNELIMQLMQQIAEMRVEMQRRQDLSNPIFAFNTPGDRRPPLYFPPSNAEHAHNPPSNPAQNPSTIDPTAPNPHQASVSYQAPPPPQVSDYDFSENIFKSVNIMSCHKLNEQNEVDADEFKDYNEKIMVPKHLVEEFRQFESHDKQNSEETGIVNQENDECIKEIKTGAYLTKAQERELTSFLKEDIETFV</sequence>
<keyword evidence="4" id="KW-1185">Reference proteome</keyword>